<evidence type="ECO:0000256" key="2">
    <source>
        <dbReference type="ARBA" id="ARBA00022722"/>
    </source>
</evidence>
<comment type="cofactor">
    <cofactor evidence="1">
        <name>Mg(2+)</name>
        <dbReference type="ChEBI" id="CHEBI:18420"/>
    </cofactor>
</comment>
<dbReference type="Proteomes" id="UP000596742">
    <property type="component" value="Unassembled WGS sequence"/>
</dbReference>
<keyword evidence="8" id="KW-0472">Membrane</keyword>
<dbReference type="InterPro" id="IPR040393">
    <property type="entry name" value="TREX1/2"/>
</dbReference>
<dbReference type="PANTHER" id="PTHR13058">
    <property type="entry name" value="THREE PRIME REPAIR EXONUCLEASE 1, 2"/>
    <property type="match status" value="1"/>
</dbReference>
<comment type="similarity">
    <text evidence="7">Belongs to the exonuclease superfamily. TREX family.</text>
</comment>
<evidence type="ECO:0000256" key="6">
    <source>
        <dbReference type="ARBA" id="ARBA00022842"/>
    </source>
</evidence>
<reference evidence="10" key="1">
    <citation type="submission" date="2018-11" db="EMBL/GenBank/DDBJ databases">
        <authorList>
            <person name="Alioto T."/>
            <person name="Alioto T."/>
        </authorList>
    </citation>
    <scope>NUCLEOTIDE SEQUENCE</scope>
</reference>
<dbReference type="Pfam" id="PF20700">
    <property type="entry name" value="Mutator"/>
    <property type="match status" value="1"/>
</dbReference>
<dbReference type="OrthoDB" id="6091341at2759"/>
<keyword evidence="4" id="KW-0378">Hydrolase</keyword>
<evidence type="ECO:0000259" key="9">
    <source>
        <dbReference type="SMART" id="SM00479"/>
    </source>
</evidence>
<accession>A0A8B6FNY3</accession>
<dbReference type="GO" id="GO:0008296">
    <property type="term" value="F:3'-5'-DNA exonuclease activity"/>
    <property type="evidence" value="ECO:0007669"/>
    <property type="project" value="TreeGrafter"/>
</dbReference>
<dbReference type="SMART" id="SM00479">
    <property type="entry name" value="EXOIII"/>
    <property type="match status" value="1"/>
</dbReference>
<evidence type="ECO:0000256" key="5">
    <source>
        <dbReference type="ARBA" id="ARBA00022839"/>
    </source>
</evidence>
<evidence type="ECO:0000256" key="1">
    <source>
        <dbReference type="ARBA" id="ARBA00001946"/>
    </source>
</evidence>
<feature type="transmembrane region" description="Helical" evidence="8">
    <location>
        <begin position="24"/>
        <end position="51"/>
    </location>
</feature>
<dbReference type="InterPro" id="IPR012337">
    <property type="entry name" value="RNaseH-like_sf"/>
</dbReference>
<dbReference type="InterPro" id="IPR057617">
    <property type="entry name" value="PML_C"/>
</dbReference>
<evidence type="ECO:0000256" key="4">
    <source>
        <dbReference type="ARBA" id="ARBA00022801"/>
    </source>
</evidence>
<dbReference type="GO" id="GO:0003676">
    <property type="term" value="F:nucleic acid binding"/>
    <property type="evidence" value="ECO:0007669"/>
    <property type="project" value="InterPro"/>
</dbReference>
<dbReference type="GO" id="GO:0006308">
    <property type="term" value="P:DNA catabolic process"/>
    <property type="evidence" value="ECO:0007669"/>
    <property type="project" value="TreeGrafter"/>
</dbReference>
<name>A0A8B6FNY3_MYTGA</name>
<dbReference type="InterPro" id="IPR054362">
    <property type="entry name" value="Exu_RNase_H-like"/>
</dbReference>
<feature type="domain" description="Exonuclease" evidence="9">
    <location>
        <begin position="686"/>
        <end position="864"/>
    </location>
</feature>
<dbReference type="PANTHER" id="PTHR13058:SF22">
    <property type="entry name" value="EXODEOXYRIBONUCLEASE III"/>
    <property type="match status" value="1"/>
</dbReference>
<keyword evidence="3" id="KW-0479">Metal-binding</keyword>
<feature type="transmembrane region" description="Helical" evidence="8">
    <location>
        <begin position="58"/>
        <end position="80"/>
    </location>
</feature>
<organism evidence="10 11">
    <name type="scientific">Mytilus galloprovincialis</name>
    <name type="common">Mediterranean mussel</name>
    <dbReference type="NCBI Taxonomy" id="29158"/>
    <lineage>
        <taxon>Eukaryota</taxon>
        <taxon>Metazoa</taxon>
        <taxon>Spiralia</taxon>
        <taxon>Lophotrochozoa</taxon>
        <taxon>Mollusca</taxon>
        <taxon>Bivalvia</taxon>
        <taxon>Autobranchia</taxon>
        <taxon>Pteriomorphia</taxon>
        <taxon>Mytilida</taxon>
        <taxon>Mytiloidea</taxon>
        <taxon>Mytilidae</taxon>
        <taxon>Mytilinae</taxon>
        <taxon>Mytilus</taxon>
    </lineage>
</organism>
<keyword evidence="8" id="KW-0812">Transmembrane</keyword>
<dbReference type="EMBL" id="UYJE01007001">
    <property type="protein sequence ID" value="VDI50912.1"/>
    <property type="molecule type" value="Genomic_DNA"/>
</dbReference>
<keyword evidence="8" id="KW-1133">Transmembrane helix</keyword>
<evidence type="ECO:0000313" key="11">
    <source>
        <dbReference type="Proteomes" id="UP000596742"/>
    </source>
</evidence>
<evidence type="ECO:0000256" key="7">
    <source>
        <dbReference type="ARBA" id="ARBA00025769"/>
    </source>
</evidence>
<feature type="non-terminal residue" evidence="10">
    <location>
        <position position="1"/>
    </location>
</feature>
<keyword evidence="6" id="KW-0460">Magnesium</keyword>
<evidence type="ECO:0000256" key="8">
    <source>
        <dbReference type="SAM" id="Phobius"/>
    </source>
</evidence>
<dbReference type="InterPro" id="IPR036397">
    <property type="entry name" value="RNaseH_sf"/>
</dbReference>
<dbReference type="Gene3D" id="3.30.420.10">
    <property type="entry name" value="Ribonuclease H-like superfamily/Ribonuclease H"/>
    <property type="match status" value="1"/>
</dbReference>
<protein>
    <recommendedName>
        <fullName evidence="9">Exonuclease domain-containing protein</fullName>
    </recommendedName>
</protein>
<keyword evidence="11" id="KW-1185">Reference proteome</keyword>
<dbReference type="Pfam" id="PF25244">
    <property type="entry name" value="PML_C"/>
    <property type="match status" value="1"/>
</dbReference>
<proteinExistence type="inferred from homology"/>
<dbReference type="InterPro" id="IPR013520">
    <property type="entry name" value="Ribonucl_H"/>
</dbReference>
<dbReference type="CDD" id="cd06127">
    <property type="entry name" value="DEDDh"/>
    <property type="match status" value="1"/>
</dbReference>
<dbReference type="SUPFAM" id="SSF53098">
    <property type="entry name" value="Ribonuclease H-like"/>
    <property type="match status" value="1"/>
</dbReference>
<dbReference type="AlphaFoldDB" id="A0A8B6FNY3"/>
<dbReference type="InterPro" id="IPR049012">
    <property type="entry name" value="Mutator_transp_dom"/>
</dbReference>
<keyword evidence="5" id="KW-0269">Exonuclease</keyword>
<sequence>FILTGTFPFCMTPRRQSRWKCLKIAFMVCCIVGAATFVPTVFSLGVVGAIFRAEYKSGAAVLSSIIALLGFVELVIAIVASSFCCCCSSFGSSERKRNTFGKFSRSKSADKKSSRSDYFKWLNDGRKLEDSPQVGLRNDHGNYVYEYLDVGAEAELEGDNTSDVSKSWTIERRIVEWNILSEGMYCCTCKCPLHLSDIVGERLFGLGGLLMVDCKLCHTVTDVHFGKRGPSGSYDINTKASIGMIHAGMGPTHLQNFLAECNLPSITESTLRKKEKELSGQIKNVTIQSCNMAQREEKSLSTNGNIEASFDGGWQKRGSSWNYNSNTGHATFIGKETGKVLSFDLRSKTCKICEFHQNKKKTVPEHECHLNWHGSSKSMEADMAVAMAHRLKDDECEINVIHADNDASTTARLEVEFGNIQKKDDQNHVKKGLSTSLYNISKSYKELQKDETKQYILRCFMYAIKGGDNEDDIKIGLQRIVPHIFGSHENCKDADWCSYHQNPEKFMYKSLPNGKPLKSEGLKVELNNLVTKMIGRSNSLNDLGSTQSNESFNQLVSVKAPKSRHYGGSSCSLQNRLSAAVLQKNEGYGYLSKINEAANLSPGEFTMAISAVRDQKMEKRKEKKNSKEYKVDRIQKKRNRNTNERKHLVREGKTYGSQMEFDQQQDPELTTEIPLPFYLDGTECKVFFDLETTGLGRNSDIIQIAAKSYSNSFNRYVIPRVDIQIEASKITGITYSHGTNKMYVRGQIVEPVSLHKALLDFIHFLKEQNQPIILGHNICNFDIPVIVNKLKEYNLFSTFCKTVKGFIDTMKVARKYIPKHDVENFKQQTLVKQFVGENYLAHNAIEDVDSLKTLYDSKLALLVKSDDVFAISYHNCMDSYSGLLSSKIVSRPVCIQLAKDGISLKHLKLASVRDVNGLKFVLQDHKIPPKSVKCIQDFLSD</sequence>
<dbReference type="GO" id="GO:0005737">
    <property type="term" value="C:cytoplasm"/>
    <property type="evidence" value="ECO:0007669"/>
    <property type="project" value="TreeGrafter"/>
</dbReference>
<dbReference type="GO" id="GO:0046872">
    <property type="term" value="F:metal ion binding"/>
    <property type="evidence" value="ECO:0007669"/>
    <property type="project" value="UniProtKB-KW"/>
</dbReference>
<gene>
    <name evidence="10" type="ORF">MGAL_10B033951</name>
</gene>
<comment type="caution">
    <text evidence="10">The sequence shown here is derived from an EMBL/GenBank/DDBJ whole genome shotgun (WGS) entry which is preliminary data.</text>
</comment>
<evidence type="ECO:0000256" key="3">
    <source>
        <dbReference type="ARBA" id="ARBA00022723"/>
    </source>
</evidence>
<keyword evidence="2" id="KW-0540">Nuclease</keyword>
<evidence type="ECO:0000313" key="10">
    <source>
        <dbReference type="EMBL" id="VDI50912.1"/>
    </source>
</evidence>
<dbReference type="Pfam" id="PF22123">
    <property type="entry name" value="Exu_RNase_H_like"/>
    <property type="match status" value="1"/>
</dbReference>